<dbReference type="CDD" id="cd00165">
    <property type="entry name" value="S4"/>
    <property type="match status" value="1"/>
</dbReference>
<dbReference type="GO" id="GO:0008168">
    <property type="term" value="F:methyltransferase activity"/>
    <property type="evidence" value="ECO:0007669"/>
    <property type="project" value="UniProtKB-KW"/>
</dbReference>
<dbReference type="PANTHER" id="PTHR32319:SF0">
    <property type="entry name" value="BACTERIAL HEMOLYSIN-LIKE PROTEIN"/>
    <property type="match status" value="1"/>
</dbReference>
<dbReference type="GO" id="GO:0032259">
    <property type="term" value="P:methylation"/>
    <property type="evidence" value="ECO:0007669"/>
    <property type="project" value="UniProtKB-KW"/>
</dbReference>
<keyword evidence="1 3" id="KW-0694">RNA-binding</keyword>
<dbReference type="PROSITE" id="PS50889">
    <property type="entry name" value="S4"/>
    <property type="match status" value="1"/>
</dbReference>
<evidence type="ECO:0000256" key="2">
    <source>
        <dbReference type="ARBA" id="ARBA00029460"/>
    </source>
</evidence>
<dbReference type="InterPro" id="IPR047048">
    <property type="entry name" value="TlyA"/>
</dbReference>
<evidence type="ECO:0000256" key="3">
    <source>
        <dbReference type="PROSITE-ProRule" id="PRU00182"/>
    </source>
</evidence>
<gene>
    <name evidence="5" type="ORF">ABEG17_19345</name>
</gene>
<dbReference type="SUPFAM" id="SSF53335">
    <property type="entry name" value="S-adenosyl-L-methionine-dependent methyltransferases"/>
    <property type="match status" value="1"/>
</dbReference>
<proteinExistence type="inferred from homology"/>
<dbReference type="EMBL" id="CP157483">
    <property type="protein sequence ID" value="XBO43689.1"/>
    <property type="molecule type" value="Genomic_DNA"/>
</dbReference>
<dbReference type="InterPro" id="IPR036986">
    <property type="entry name" value="S4_RNA-bd_sf"/>
</dbReference>
<dbReference type="PIRSF" id="PIRSF005578">
    <property type="entry name" value="TlyA"/>
    <property type="match status" value="1"/>
</dbReference>
<dbReference type="Pfam" id="PF01479">
    <property type="entry name" value="S4"/>
    <property type="match status" value="1"/>
</dbReference>
<dbReference type="Gene3D" id="3.40.50.150">
    <property type="entry name" value="Vaccinia Virus protein VP39"/>
    <property type="match status" value="1"/>
</dbReference>
<dbReference type="SMART" id="SM00363">
    <property type="entry name" value="S4"/>
    <property type="match status" value="1"/>
</dbReference>
<reference evidence="5" key="1">
    <citation type="submission" date="2024-05" db="EMBL/GenBank/DDBJ databases">
        <authorList>
            <person name="Kim S."/>
            <person name="Heo J."/>
            <person name="Choi H."/>
            <person name="Choi Y."/>
            <person name="Kwon S.-W."/>
            <person name="Kim Y."/>
        </authorList>
    </citation>
    <scope>NUCLEOTIDE SEQUENCE</scope>
    <source>
        <strain evidence="5">KACC 23699</strain>
    </source>
</reference>
<protein>
    <submittedName>
        <fullName evidence="5">TlyA family RNA methyltransferase</fullName>
    </submittedName>
</protein>
<dbReference type="InterPro" id="IPR029063">
    <property type="entry name" value="SAM-dependent_MTases_sf"/>
</dbReference>
<keyword evidence="5" id="KW-0808">Transferase</keyword>
<dbReference type="AlphaFoldDB" id="A0AAU7JV07"/>
<comment type="similarity">
    <text evidence="2">Belongs to the TlyA family.</text>
</comment>
<dbReference type="GO" id="GO:0003723">
    <property type="term" value="F:RNA binding"/>
    <property type="evidence" value="ECO:0007669"/>
    <property type="project" value="UniProtKB-KW"/>
</dbReference>
<dbReference type="Gene3D" id="3.10.290.10">
    <property type="entry name" value="RNA-binding S4 domain"/>
    <property type="match status" value="1"/>
</dbReference>
<dbReference type="InterPro" id="IPR002942">
    <property type="entry name" value="S4_RNA-bd"/>
</dbReference>
<dbReference type="CDD" id="cd02440">
    <property type="entry name" value="AdoMet_MTases"/>
    <property type="match status" value="1"/>
</dbReference>
<dbReference type="InterPro" id="IPR004538">
    <property type="entry name" value="Hemolysin_A/TlyA"/>
</dbReference>
<evidence type="ECO:0000313" key="5">
    <source>
        <dbReference type="EMBL" id="XBO43689.1"/>
    </source>
</evidence>
<dbReference type="SUPFAM" id="SSF55174">
    <property type="entry name" value="Alpha-L RNA-binding motif"/>
    <property type="match status" value="1"/>
</dbReference>
<name>A0AAU7JV07_9MICO</name>
<organism evidence="5">
    <name type="scientific">Pedococcus sp. KACC 23699</name>
    <dbReference type="NCBI Taxonomy" id="3149228"/>
    <lineage>
        <taxon>Bacteria</taxon>
        <taxon>Bacillati</taxon>
        <taxon>Actinomycetota</taxon>
        <taxon>Actinomycetes</taxon>
        <taxon>Micrococcales</taxon>
        <taxon>Intrasporangiaceae</taxon>
        <taxon>Pedococcus</taxon>
    </lineage>
</organism>
<dbReference type="RefSeq" id="WP_406831135.1">
    <property type="nucleotide sequence ID" value="NZ_CP157483.1"/>
</dbReference>
<keyword evidence="5" id="KW-0489">Methyltransferase</keyword>
<dbReference type="PANTHER" id="PTHR32319">
    <property type="entry name" value="BACTERIAL HEMOLYSIN-LIKE PROTEIN"/>
    <property type="match status" value="1"/>
</dbReference>
<dbReference type="Pfam" id="PF01728">
    <property type="entry name" value="FtsJ"/>
    <property type="match status" value="1"/>
</dbReference>
<dbReference type="InterPro" id="IPR002877">
    <property type="entry name" value="RNA_MeTrfase_FtsJ_dom"/>
</dbReference>
<evidence type="ECO:0000259" key="4">
    <source>
        <dbReference type="SMART" id="SM00363"/>
    </source>
</evidence>
<evidence type="ECO:0000256" key="1">
    <source>
        <dbReference type="ARBA" id="ARBA00022884"/>
    </source>
</evidence>
<feature type="domain" description="RNA-binding S4" evidence="4">
    <location>
        <begin position="5"/>
        <end position="68"/>
    </location>
</feature>
<sequence>MSDTTRLDAELVRRGLARSRGHARALVEAGDVRVNDVEATKGSAPVRPEDVLDVREAGPHWVSRAAYKLVGAFDEFGGRGLSAARKRCLDVGASTGGFTQVLLHHDAAHVVALDVGHGQLVPELAQDPRVEDRSRTTVRGLAADDIGGDVDLLVADLSFISLTLVLETFRGLVRDTGDALVLVKPQFEVGRTRLGKGGIVRNQGDRAWSVTEVARTAIDAGLHPKGLAESPIRGGEGNAEYLLWLTPRAEESMGWEALVRTADQVSLKGAP</sequence>
<accession>A0AAU7JV07</accession>